<dbReference type="EMBL" id="MU003698">
    <property type="protein sequence ID" value="KAF2811315.1"/>
    <property type="molecule type" value="Genomic_DNA"/>
</dbReference>
<reference evidence="4" key="3">
    <citation type="submission" date="2025-04" db="UniProtKB">
        <authorList>
            <consortium name="RefSeq"/>
        </authorList>
    </citation>
    <scope>IDENTIFICATION</scope>
    <source>
        <strain evidence="4">CBS 304.34</strain>
    </source>
</reference>
<dbReference type="SMART" id="SM00248">
    <property type="entry name" value="ANK"/>
    <property type="match status" value="2"/>
</dbReference>
<evidence type="ECO:0000313" key="4">
    <source>
        <dbReference type="RefSeq" id="XP_033578279.1"/>
    </source>
</evidence>
<evidence type="ECO:0008006" key="5">
    <source>
        <dbReference type="Google" id="ProtNLM"/>
    </source>
</evidence>
<protein>
    <recommendedName>
        <fullName evidence="5">Ankyrin</fullName>
    </recommendedName>
</protein>
<gene>
    <name evidence="2 4" type="ORF">BDZ99DRAFT_440120</name>
</gene>
<reference evidence="4" key="2">
    <citation type="submission" date="2020-04" db="EMBL/GenBank/DDBJ databases">
        <authorList>
            <consortium name="NCBI Genome Project"/>
        </authorList>
    </citation>
    <scope>NUCLEOTIDE SEQUENCE</scope>
    <source>
        <strain evidence="4">CBS 304.34</strain>
    </source>
</reference>
<sequence length="145" mass="16206">MPPAAVLCDLGMNIEEKCLHWGRTAVEKAVKVNAYETLHVLLEKGAKVNVDHDSGINILHLAAKVTNSRIWELLINHRVDSSQVHAVDNDGFSPMDYLRLRKDVNELPGILKKLERPFATTLDDLGDDADDEEEKGVFHDAVEIL</sequence>
<dbReference type="InterPro" id="IPR002110">
    <property type="entry name" value="Ankyrin_rpt"/>
</dbReference>
<organism evidence="2">
    <name type="scientific">Mytilinidion resinicola</name>
    <dbReference type="NCBI Taxonomy" id="574789"/>
    <lineage>
        <taxon>Eukaryota</taxon>
        <taxon>Fungi</taxon>
        <taxon>Dikarya</taxon>
        <taxon>Ascomycota</taxon>
        <taxon>Pezizomycotina</taxon>
        <taxon>Dothideomycetes</taxon>
        <taxon>Pleosporomycetidae</taxon>
        <taxon>Mytilinidiales</taxon>
        <taxon>Mytilinidiaceae</taxon>
        <taxon>Mytilinidion</taxon>
    </lineage>
</organism>
<dbReference type="AlphaFoldDB" id="A0A6A6YTM2"/>
<keyword evidence="3" id="KW-1185">Reference proteome</keyword>
<reference evidence="2 4" key="1">
    <citation type="journal article" date="2020" name="Stud. Mycol.">
        <title>101 Dothideomycetes genomes: a test case for predicting lifestyles and emergence of pathogens.</title>
        <authorList>
            <person name="Haridas S."/>
            <person name="Albert R."/>
            <person name="Binder M."/>
            <person name="Bloem J."/>
            <person name="Labutti K."/>
            <person name="Salamov A."/>
            <person name="Andreopoulos B."/>
            <person name="Baker S."/>
            <person name="Barry K."/>
            <person name="Bills G."/>
            <person name="Bluhm B."/>
            <person name="Cannon C."/>
            <person name="Castanera R."/>
            <person name="Culley D."/>
            <person name="Daum C."/>
            <person name="Ezra D."/>
            <person name="Gonzalez J."/>
            <person name="Henrissat B."/>
            <person name="Kuo A."/>
            <person name="Liang C."/>
            <person name="Lipzen A."/>
            <person name="Lutzoni F."/>
            <person name="Magnuson J."/>
            <person name="Mondo S."/>
            <person name="Nolan M."/>
            <person name="Ohm R."/>
            <person name="Pangilinan J."/>
            <person name="Park H.-J."/>
            <person name="Ramirez L."/>
            <person name="Alfaro M."/>
            <person name="Sun H."/>
            <person name="Tritt A."/>
            <person name="Yoshinaga Y."/>
            <person name="Zwiers L.-H."/>
            <person name="Turgeon B."/>
            <person name="Goodwin S."/>
            <person name="Spatafora J."/>
            <person name="Crous P."/>
            <person name="Grigoriev I."/>
        </authorList>
    </citation>
    <scope>NUCLEOTIDE SEQUENCE</scope>
    <source>
        <strain evidence="2 4">CBS 304.34</strain>
    </source>
</reference>
<proteinExistence type="predicted"/>
<keyword evidence="1" id="KW-0040">ANK repeat</keyword>
<dbReference type="Proteomes" id="UP000504636">
    <property type="component" value="Unplaced"/>
</dbReference>
<dbReference type="Gene3D" id="1.25.40.20">
    <property type="entry name" value="Ankyrin repeat-containing domain"/>
    <property type="match status" value="1"/>
</dbReference>
<name>A0A6A6YTM2_9PEZI</name>
<dbReference type="SUPFAM" id="SSF48403">
    <property type="entry name" value="Ankyrin repeat"/>
    <property type="match status" value="1"/>
</dbReference>
<feature type="repeat" description="ANK" evidence="1">
    <location>
        <begin position="21"/>
        <end position="53"/>
    </location>
</feature>
<accession>A0A6A6YTM2</accession>
<evidence type="ECO:0000256" key="1">
    <source>
        <dbReference type="PROSITE-ProRule" id="PRU00023"/>
    </source>
</evidence>
<evidence type="ECO:0000313" key="2">
    <source>
        <dbReference type="EMBL" id="KAF2811315.1"/>
    </source>
</evidence>
<evidence type="ECO:0000313" key="3">
    <source>
        <dbReference type="Proteomes" id="UP000504636"/>
    </source>
</evidence>
<dbReference type="Pfam" id="PF12796">
    <property type="entry name" value="Ank_2"/>
    <property type="match status" value="1"/>
</dbReference>
<dbReference type="GeneID" id="54458583"/>
<dbReference type="InterPro" id="IPR036770">
    <property type="entry name" value="Ankyrin_rpt-contain_sf"/>
</dbReference>
<dbReference type="PROSITE" id="PS50088">
    <property type="entry name" value="ANK_REPEAT"/>
    <property type="match status" value="1"/>
</dbReference>
<dbReference type="RefSeq" id="XP_033578279.1">
    <property type="nucleotide sequence ID" value="XM_033717690.1"/>
</dbReference>
<dbReference type="OrthoDB" id="21416at2759"/>